<dbReference type="Gene3D" id="1.10.600.10">
    <property type="entry name" value="Farnesyl Diphosphate Synthase"/>
    <property type="match status" value="1"/>
</dbReference>
<name>A0A6C0QGH6_TAICR</name>
<evidence type="ECO:0000256" key="5">
    <source>
        <dbReference type="ARBA" id="ARBA00023239"/>
    </source>
</evidence>
<dbReference type="InterPro" id="IPR008949">
    <property type="entry name" value="Isoprenoid_synthase_dom_sf"/>
</dbReference>
<dbReference type="InterPro" id="IPR008930">
    <property type="entry name" value="Terpenoid_cyclase/PrenylTrfase"/>
</dbReference>
<dbReference type="InterPro" id="IPR001906">
    <property type="entry name" value="Terpene_synth_N"/>
</dbReference>
<dbReference type="InterPro" id="IPR034741">
    <property type="entry name" value="Terpene_cyclase-like_1_C"/>
</dbReference>
<dbReference type="GO" id="GO:0000287">
    <property type="term" value="F:magnesium ion binding"/>
    <property type="evidence" value="ECO:0007669"/>
    <property type="project" value="InterPro"/>
</dbReference>
<gene>
    <name evidence="9" type="primary">TPS11</name>
</gene>
<reference evidence="9" key="1">
    <citation type="submission" date="2019-01" db="EMBL/GenBank/DDBJ databases">
        <authorList>
            <person name="Ma L.-T."/>
            <person name="Chu F.-H."/>
        </authorList>
    </citation>
    <scope>NUCLEOTIDE SEQUENCE</scope>
</reference>
<dbReference type="GO" id="GO:0010333">
    <property type="term" value="F:terpene synthase activity"/>
    <property type="evidence" value="ECO:0007669"/>
    <property type="project" value="InterPro"/>
</dbReference>
<dbReference type="SFLD" id="SFLDS00005">
    <property type="entry name" value="Isoprenoid_Synthase_Type_I"/>
    <property type="match status" value="1"/>
</dbReference>
<comment type="cofactor">
    <cofactor evidence="1">
        <name>Mn(2+)</name>
        <dbReference type="ChEBI" id="CHEBI:29035"/>
    </cofactor>
</comment>
<protein>
    <submittedName>
        <fullName evidence="9">Terpene synthase 11</fullName>
        <ecNumber evidence="9">4.2.3.47</ecNumber>
    </submittedName>
</protein>
<dbReference type="InterPro" id="IPR005630">
    <property type="entry name" value="Terpene_synthase_metal-bd"/>
</dbReference>
<dbReference type="PANTHER" id="PTHR31739">
    <property type="entry name" value="ENT-COPALYL DIPHOSPHATE SYNTHASE, CHLOROPLASTIC"/>
    <property type="match status" value="1"/>
</dbReference>
<accession>A0A6C0QGH6</accession>
<evidence type="ECO:0000259" key="7">
    <source>
        <dbReference type="Pfam" id="PF01397"/>
    </source>
</evidence>
<dbReference type="CDD" id="cd00684">
    <property type="entry name" value="Terpene_cyclase_plant_C1"/>
    <property type="match status" value="1"/>
</dbReference>
<dbReference type="Gene3D" id="1.50.10.130">
    <property type="entry name" value="Terpene synthase, N-terminal domain"/>
    <property type="match status" value="1"/>
</dbReference>
<dbReference type="InterPro" id="IPR036965">
    <property type="entry name" value="Terpene_synth_N_sf"/>
</dbReference>
<evidence type="ECO:0000313" key="9">
    <source>
        <dbReference type="EMBL" id="QHZ00914.1"/>
    </source>
</evidence>
<sequence>MAEVGLHEMGFHVHANGKNTEHVMDEVGLHFHANGKNTEQPVVRRVAEFHPNVWGYDFLQSLSSPYGAPSYSERVKTLIEEIKMDMFGGLLGDGEMNPSEYDLLERFFIVDILQRLGIDRHFQNEIKAVLDYTYKYWNDEKGISWGRENLIADLNTTALGFQILRLNGYYVSSDVFKNFQDESGQFIYHENFKEDESKLRSLLSLYRASEICFPGENILKQAKMFASTCIQREIEENQELTSKIQLLIEVEYIMEYPWKCRVPRWEAWNFIKIFRQDINASMCMKGVYEMSSERRKKILELAILDFNILQAQHHNELKDLSKWWDETKVKELSFFRQRHVEYYFHYACGLYEKELSATRLSYAKVTGLITLLDDIFDTYGTIDELIPFATALIKWDMSMMDHLPEYMKICFQFAHKTYMEIATEAEKIHGPHVHKWMHDNWKIVILAQLQDAEWIANDYHPSLIEYLKSAVASTTVPVVSLFPMLLIDTSFPDDIIEKINKFQSCVAWGCRLIDDYRDFQVKKEHGENASWIECYMKDNPGTTREQALDHVNMLIEVNFEELMRERIFYDYDIPTTCKRLYFDMYRSVAFMWRDIDGITRYSKRIRDDIMKILANPILLE</sequence>
<dbReference type="EC" id="4.2.3.47" evidence="9"/>
<dbReference type="Pfam" id="PF03936">
    <property type="entry name" value="Terpene_synth_C"/>
    <property type="match status" value="1"/>
</dbReference>
<evidence type="ECO:0000256" key="4">
    <source>
        <dbReference type="ARBA" id="ARBA00022842"/>
    </source>
</evidence>
<dbReference type="InterPro" id="IPR044814">
    <property type="entry name" value="Terpene_cyclase_plant_C1"/>
</dbReference>
<dbReference type="SUPFAM" id="SSF48576">
    <property type="entry name" value="Terpenoid synthases"/>
    <property type="match status" value="1"/>
</dbReference>
<dbReference type="SFLD" id="SFLDG01019">
    <property type="entry name" value="Terpene_Cyclase_Like_1_C_Termi"/>
    <property type="match status" value="1"/>
</dbReference>
<dbReference type="SFLD" id="SFLDG01014">
    <property type="entry name" value="Terpene_Cyclase_Like_1_N-term"/>
    <property type="match status" value="1"/>
</dbReference>
<feature type="domain" description="Terpene synthase N-terminal" evidence="7">
    <location>
        <begin position="53"/>
        <end position="252"/>
    </location>
</feature>
<keyword evidence="4" id="KW-0460">Magnesium</keyword>
<comment type="similarity">
    <text evidence="6">Belongs to the terpene synthase family. Tpsa subfamily.</text>
</comment>
<dbReference type="GO" id="GO:0010597">
    <property type="term" value="P:green leaf volatile biosynthetic process"/>
    <property type="evidence" value="ECO:0007669"/>
    <property type="project" value="UniProtKB-ARBA"/>
</dbReference>
<evidence type="ECO:0000256" key="3">
    <source>
        <dbReference type="ARBA" id="ARBA00022723"/>
    </source>
</evidence>
<dbReference type="FunFam" id="1.50.10.130:FF:000002">
    <property type="entry name" value="Ent-copalyl diphosphate synthase, chloroplastic"/>
    <property type="match status" value="1"/>
</dbReference>
<dbReference type="Pfam" id="PF01397">
    <property type="entry name" value="Terpene_synth"/>
    <property type="match status" value="1"/>
</dbReference>
<dbReference type="AlphaFoldDB" id="A0A6C0QGH6"/>
<evidence type="ECO:0000256" key="1">
    <source>
        <dbReference type="ARBA" id="ARBA00001936"/>
    </source>
</evidence>
<feature type="domain" description="Terpene synthase metal-binding" evidence="8">
    <location>
        <begin position="329"/>
        <end position="557"/>
    </location>
</feature>
<keyword evidence="5 9" id="KW-0456">Lyase</keyword>
<evidence type="ECO:0000256" key="6">
    <source>
        <dbReference type="ARBA" id="ARBA00038405"/>
    </source>
</evidence>
<dbReference type="PANTHER" id="PTHR31739:SF25">
    <property type="entry name" value="(E,E)-GERANYLLINALOOL SYNTHASE"/>
    <property type="match status" value="1"/>
</dbReference>
<dbReference type="InterPro" id="IPR050148">
    <property type="entry name" value="Terpene_synthase-like"/>
</dbReference>
<proteinExistence type="evidence at transcript level"/>
<dbReference type="EMBL" id="MK430067">
    <property type="protein sequence ID" value="QHZ00914.1"/>
    <property type="molecule type" value="mRNA"/>
</dbReference>
<dbReference type="SUPFAM" id="SSF48239">
    <property type="entry name" value="Terpenoid cyclases/Protein prenyltransferases"/>
    <property type="match status" value="1"/>
</dbReference>
<comment type="cofactor">
    <cofactor evidence="2">
        <name>Mg(2+)</name>
        <dbReference type="ChEBI" id="CHEBI:18420"/>
    </cofactor>
</comment>
<evidence type="ECO:0000256" key="2">
    <source>
        <dbReference type="ARBA" id="ARBA00001946"/>
    </source>
</evidence>
<evidence type="ECO:0000259" key="8">
    <source>
        <dbReference type="Pfam" id="PF03936"/>
    </source>
</evidence>
<organism evidence="9">
    <name type="scientific">Taiwania cryptomerioides</name>
    <name type="common">Coffin tree</name>
    <dbReference type="NCBI Taxonomy" id="50187"/>
    <lineage>
        <taxon>Eukaryota</taxon>
        <taxon>Viridiplantae</taxon>
        <taxon>Streptophyta</taxon>
        <taxon>Embryophyta</taxon>
        <taxon>Tracheophyta</taxon>
        <taxon>Spermatophyta</taxon>
        <taxon>Pinopsida</taxon>
        <taxon>Pinidae</taxon>
        <taxon>Conifers II</taxon>
        <taxon>Cupressales</taxon>
        <taxon>Cupressaceae</taxon>
        <taxon>Taiwania</taxon>
    </lineage>
</organism>
<dbReference type="GO" id="GO:0016102">
    <property type="term" value="P:diterpenoid biosynthetic process"/>
    <property type="evidence" value="ECO:0007669"/>
    <property type="project" value="InterPro"/>
</dbReference>
<keyword evidence="3" id="KW-0479">Metal-binding</keyword>